<feature type="domain" description="Solute-binding protein family 5" evidence="2">
    <location>
        <begin position="84"/>
        <end position="420"/>
    </location>
</feature>
<dbReference type="GO" id="GO:0042597">
    <property type="term" value="C:periplasmic space"/>
    <property type="evidence" value="ECO:0007669"/>
    <property type="project" value="UniProtKB-ARBA"/>
</dbReference>
<reference evidence="3 4" key="1">
    <citation type="submission" date="2014-07" db="EMBL/GenBank/DDBJ databases">
        <authorList>
            <person name="McCorrison J."/>
            <person name="Sanka R."/>
            <person name="Torralba M."/>
            <person name="Gillis M."/>
            <person name="Haft D.H."/>
            <person name="Methe B."/>
            <person name="Sutton G."/>
            <person name="Nelson K.E."/>
        </authorList>
    </citation>
    <scope>NUCLEOTIDE SEQUENCE [LARGE SCALE GENOMIC DNA]</scope>
    <source>
        <strain evidence="3 4">DNF00314</strain>
    </source>
</reference>
<gene>
    <name evidence="3" type="ORF">HMPREF0872_06510</name>
</gene>
<evidence type="ECO:0000256" key="1">
    <source>
        <dbReference type="SAM" id="SignalP"/>
    </source>
</evidence>
<sequence>MKRFLLLVVSILLIGALTACGLQSGSTGSTSKDTIRIGQTWVIGGTDPTDSSVPWGLTSHGVSEGVYMLDEHGKLVSRFIKSIQQVDDTTWNVVMKEDAKFSDGSKVDAKALCTAMNMIQEKNKLSNATAGVMKFDPTGEFTFTIKSERPTMAMDSVLAEWSNVVFKQDGDKFIFTGPYVIKSLDAENKIVLAPNKYYPDADKRKNVEIRTFKDASALKLAFESGDIDMAFTVTPDVADMLTSEGKTVKTIPAGYQYFGMCNLKEGPMADPTVRKAINLGLNREDYINVLKGGRVATGLFASYYDFAGKEKVVFNKEEAAKLLEQAGYHKNASGMLEKDGQPLTVRLVTYTSRPDLGLIVQVMASQLKELGIETTSSIVDNIDQFKKSGQFDIMVYAQHTAPTGEPSFFLNQFFRTNESNNTMGYSNPAVDQLLDQMGTEKDRAVRNKLAQDVQHILYEDAPALFLVDPDWHIAVSDSIKGYEPYGGDYYIVNAKLGF</sequence>
<feature type="chain" id="PRO_5039669656" evidence="1">
    <location>
        <begin position="20"/>
        <end position="498"/>
    </location>
</feature>
<dbReference type="eggNOG" id="COG0747">
    <property type="taxonomic scope" value="Bacteria"/>
</dbReference>
<dbReference type="GO" id="GO:0015833">
    <property type="term" value="P:peptide transport"/>
    <property type="evidence" value="ECO:0007669"/>
    <property type="project" value="TreeGrafter"/>
</dbReference>
<dbReference type="Gene3D" id="3.40.190.10">
    <property type="entry name" value="Periplasmic binding protein-like II"/>
    <property type="match status" value="1"/>
</dbReference>
<dbReference type="InterPro" id="IPR030678">
    <property type="entry name" value="Peptide/Ni-bd"/>
</dbReference>
<evidence type="ECO:0000313" key="3">
    <source>
        <dbReference type="EMBL" id="KGF46944.1"/>
    </source>
</evidence>
<proteinExistence type="predicted"/>
<dbReference type="SUPFAM" id="SSF53850">
    <property type="entry name" value="Periplasmic binding protein-like II"/>
    <property type="match status" value="1"/>
</dbReference>
<evidence type="ECO:0000313" key="4">
    <source>
        <dbReference type="Proteomes" id="UP000029628"/>
    </source>
</evidence>
<comment type="caution">
    <text evidence="3">The sequence shown here is derived from an EMBL/GenBank/DDBJ whole genome shotgun (WGS) entry which is preliminary data.</text>
</comment>
<dbReference type="AlphaFoldDB" id="A0A096CNR5"/>
<dbReference type="InterPro" id="IPR000914">
    <property type="entry name" value="SBP_5_dom"/>
</dbReference>
<dbReference type="InterPro" id="IPR039424">
    <property type="entry name" value="SBP_5"/>
</dbReference>
<dbReference type="PROSITE" id="PS51257">
    <property type="entry name" value="PROKAR_LIPOPROTEIN"/>
    <property type="match status" value="1"/>
</dbReference>
<dbReference type="PIRSF" id="PIRSF002741">
    <property type="entry name" value="MppA"/>
    <property type="match status" value="1"/>
</dbReference>
<dbReference type="EMBL" id="JRNT01000023">
    <property type="protein sequence ID" value="KGF46944.1"/>
    <property type="molecule type" value="Genomic_DNA"/>
</dbReference>
<accession>A0A096CNR5</accession>
<dbReference type="Pfam" id="PF00496">
    <property type="entry name" value="SBP_bac_5"/>
    <property type="match status" value="1"/>
</dbReference>
<keyword evidence="1" id="KW-0732">Signal</keyword>
<dbReference type="Gene3D" id="3.10.105.10">
    <property type="entry name" value="Dipeptide-binding Protein, Domain 3"/>
    <property type="match status" value="1"/>
</dbReference>
<keyword evidence="4" id="KW-1185">Reference proteome</keyword>
<organism evidence="3 4">
    <name type="scientific">Veillonella montpellierensis DNF00314</name>
    <dbReference type="NCBI Taxonomy" id="1401067"/>
    <lineage>
        <taxon>Bacteria</taxon>
        <taxon>Bacillati</taxon>
        <taxon>Bacillota</taxon>
        <taxon>Negativicutes</taxon>
        <taxon>Veillonellales</taxon>
        <taxon>Veillonellaceae</taxon>
        <taxon>Veillonella</taxon>
    </lineage>
</organism>
<dbReference type="PANTHER" id="PTHR30290:SF81">
    <property type="entry name" value="OLIGOPEPTIDE-BINDING PROTEIN OPPA"/>
    <property type="match status" value="1"/>
</dbReference>
<name>A0A096CNR5_9FIRM</name>
<dbReference type="GO" id="GO:0043190">
    <property type="term" value="C:ATP-binding cassette (ABC) transporter complex"/>
    <property type="evidence" value="ECO:0007669"/>
    <property type="project" value="InterPro"/>
</dbReference>
<feature type="signal peptide" evidence="1">
    <location>
        <begin position="1"/>
        <end position="19"/>
    </location>
</feature>
<dbReference type="GO" id="GO:1904680">
    <property type="term" value="F:peptide transmembrane transporter activity"/>
    <property type="evidence" value="ECO:0007669"/>
    <property type="project" value="TreeGrafter"/>
</dbReference>
<dbReference type="Proteomes" id="UP000029628">
    <property type="component" value="Unassembled WGS sequence"/>
</dbReference>
<dbReference type="RefSeq" id="WP_038152866.1">
    <property type="nucleotide sequence ID" value="NZ_JRNT01000023.1"/>
</dbReference>
<dbReference type="PANTHER" id="PTHR30290">
    <property type="entry name" value="PERIPLASMIC BINDING COMPONENT OF ABC TRANSPORTER"/>
    <property type="match status" value="1"/>
</dbReference>
<evidence type="ECO:0000259" key="2">
    <source>
        <dbReference type="Pfam" id="PF00496"/>
    </source>
</evidence>
<protein>
    <submittedName>
        <fullName evidence="3">Peptide-binding protein</fullName>
    </submittedName>
</protein>